<dbReference type="RefSeq" id="WP_201917637.1">
    <property type="nucleotide sequence ID" value="NZ_JAERQG010000001.1"/>
</dbReference>
<organism evidence="4 5">
    <name type="scientific">Marivirga atlantica</name>
    <dbReference type="NCBI Taxonomy" id="1548457"/>
    <lineage>
        <taxon>Bacteria</taxon>
        <taxon>Pseudomonadati</taxon>
        <taxon>Bacteroidota</taxon>
        <taxon>Cytophagia</taxon>
        <taxon>Cytophagales</taxon>
        <taxon>Marivirgaceae</taxon>
        <taxon>Marivirga</taxon>
    </lineage>
</organism>
<dbReference type="EMBL" id="JAERQG010000001">
    <property type="protein sequence ID" value="MBL0764240.1"/>
    <property type="molecule type" value="Genomic_DNA"/>
</dbReference>
<dbReference type="Pfam" id="PF01464">
    <property type="entry name" value="SLT"/>
    <property type="match status" value="1"/>
</dbReference>
<dbReference type="PANTHER" id="PTHR37423:SF2">
    <property type="entry name" value="MEMBRANE-BOUND LYTIC MUREIN TRANSGLYCOSYLASE C"/>
    <property type="match status" value="1"/>
</dbReference>
<keyword evidence="5" id="KW-1185">Reference proteome</keyword>
<name>A0A937DHQ2_9BACT</name>
<feature type="transmembrane region" description="Helical" evidence="2">
    <location>
        <begin position="6"/>
        <end position="26"/>
    </location>
</feature>
<accession>A0A937DHQ2</accession>
<dbReference type="Gene3D" id="1.10.530.10">
    <property type="match status" value="1"/>
</dbReference>
<evidence type="ECO:0000256" key="2">
    <source>
        <dbReference type="SAM" id="Phobius"/>
    </source>
</evidence>
<evidence type="ECO:0000256" key="1">
    <source>
        <dbReference type="ARBA" id="ARBA00007734"/>
    </source>
</evidence>
<evidence type="ECO:0000313" key="5">
    <source>
        <dbReference type="Proteomes" id="UP000642920"/>
    </source>
</evidence>
<dbReference type="InterPro" id="IPR023346">
    <property type="entry name" value="Lysozyme-like_dom_sf"/>
</dbReference>
<protein>
    <submittedName>
        <fullName evidence="4">Lytic transglycosylase domain-containing protein</fullName>
    </submittedName>
</protein>
<dbReference type="InterPro" id="IPR008258">
    <property type="entry name" value="Transglycosylase_SLT_dom_1"/>
</dbReference>
<reference evidence="4" key="1">
    <citation type="submission" date="2021-01" db="EMBL/GenBank/DDBJ databases">
        <title>Marivirga sp. nov., isolated from intertidal surface sediments.</title>
        <authorList>
            <person name="Zhang M."/>
        </authorList>
    </citation>
    <scope>NUCLEOTIDE SEQUENCE</scope>
    <source>
        <strain evidence="4">SM1354</strain>
    </source>
</reference>
<dbReference type="Proteomes" id="UP000642920">
    <property type="component" value="Unassembled WGS sequence"/>
</dbReference>
<dbReference type="SUPFAM" id="SSF53955">
    <property type="entry name" value="Lysozyme-like"/>
    <property type="match status" value="1"/>
</dbReference>
<keyword evidence="2" id="KW-0812">Transmembrane</keyword>
<gene>
    <name evidence="4" type="ORF">JKP34_03180</name>
</gene>
<evidence type="ECO:0000259" key="3">
    <source>
        <dbReference type="Pfam" id="PF01464"/>
    </source>
</evidence>
<feature type="domain" description="Transglycosylase SLT" evidence="3">
    <location>
        <begin position="106"/>
        <end position="211"/>
    </location>
</feature>
<comment type="similarity">
    <text evidence="1">Belongs to the transglycosylase Slt family.</text>
</comment>
<keyword evidence="2" id="KW-1133">Transmembrane helix</keyword>
<keyword evidence="2" id="KW-0472">Membrane</keyword>
<dbReference type="AlphaFoldDB" id="A0A937DHQ2"/>
<sequence length="308" mass="35693">MSANRFALYISILSLFTVVIIAFKGFQKDEPTVINKKAIVPPIGFVNAKTIPLPESIDFAGEAVPLNIPDVKERLDKELHINSYWHNNTIFLLKRAHRWFPVIEPILKENGIPEDFKYLALIESGFENVRSYAGAEGFWQIMKGTAKEYGLEVSKDVDERYHPQKATQAACDYLNWAHNKLGSWTLVAASYNRGVRGISNALENQKAEDYYSLMLNEETYRYVFRILAIKQIFSNPNSYGFDIQTEHLYKPYNYAFDTVRNSVDLVDYALAHNMDYKTLKIYNPWLRDEKLRVGRNEFYVFSLPESKK</sequence>
<comment type="caution">
    <text evidence="4">The sequence shown here is derived from an EMBL/GenBank/DDBJ whole genome shotgun (WGS) entry which is preliminary data.</text>
</comment>
<evidence type="ECO:0000313" key="4">
    <source>
        <dbReference type="EMBL" id="MBL0764240.1"/>
    </source>
</evidence>
<dbReference type="PANTHER" id="PTHR37423">
    <property type="entry name" value="SOLUBLE LYTIC MUREIN TRANSGLYCOSYLASE-RELATED"/>
    <property type="match status" value="1"/>
</dbReference>
<dbReference type="CDD" id="cd16894">
    <property type="entry name" value="MltD-like"/>
    <property type="match status" value="1"/>
</dbReference>
<proteinExistence type="inferred from homology"/>